<reference evidence="2" key="1">
    <citation type="journal article" date="2019" name="Int. J. Syst. Evol. Microbiol.">
        <title>The Global Catalogue of Microorganisms (GCM) 10K type strain sequencing project: providing services to taxonomists for standard genome sequencing and annotation.</title>
        <authorList>
            <consortium name="The Broad Institute Genomics Platform"/>
            <consortium name="The Broad Institute Genome Sequencing Center for Infectious Disease"/>
            <person name="Wu L."/>
            <person name="Ma J."/>
        </authorList>
    </citation>
    <scope>NUCLEOTIDE SEQUENCE [LARGE SCALE GENOMIC DNA]</scope>
    <source>
        <strain evidence="2">JCM 31405</strain>
    </source>
</reference>
<name>A0ABQ2S214_9DEIO</name>
<dbReference type="PANTHER" id="PTHR10000">
    <property type="entry name" value="PHOSPHOSERINE PHOSPHATASE"/>
    <property type="match status" value="1"/>
</dbReference>
<sequence>MPTALLALDLDGTLIDADSQPAPDLLPELLCWVEGGAHVAVITARGGKTPLLSGWPLHSVSRCYGAWLQTGDTVRWSRTLPTPVLQAAMSRLNRWELNPAQGKTVIVTEDPRHTLRSSDPDFADHWRAPRGALKLVHGQPDVSRLDELQAQWALLPDVTVIRERRTRLALVRGDGCKGAALRDLAAALNVPGDRIVAAGDGPADAAMRPHAGTFLQVGTHPALDGTPRRVSSPAEMPWALARCRAELLGCPA</sequence>
<proteinExistence type="predicted"/>
<keyword evidence="2" id="KW-1185">Reference proteome</keyword>
<protein>
    <recommendedName>
        <fullName evidence="3">HAD family phosphatase</fullName>
    </recommendedName>
</protein>
<evidence type="ECO:0000313" key="1">
    <source>
        <dbReference type="EMBL" id="GGR89587.1"/>
    </source>
</evidence>
<comment type="caution">
    <text evidence="1">The sequence shown here is derived from an EMBL/GenBank/DDBJ whole genome shotgun (WGS) entry which is preliminary data.</text>
</comment>
<gene>
    <name evidence="1" type="ORF">GCM10008960_15810</name>
</gene>
<dbReference type="InterPro" id="IPR036412">
    <property type="entry name" value="HAD-like_sf"/>
</dbReference>
<dbReference type="SUPFAM" id="SSF56784">
    <property type="entry name" value="HAD-like"/>
    <property type="match status" value="1"/>
</dbReference>
<dbReference type="Proteomes" id="UP000644548">
    <property type="component" value="Unassembled WGS sequence"/>
</dbReference>
<dbReference type="EMBL" id="BMQN01000002">
    <property type="protein sequence ID" value="GGR89587.1"/>
    <property type="molecule type" value="Genomic_DNA"/>
</dbReference>
<dbReference type="Gene3D" id="3.30.1240.10">
    <property type="match status" value="1"/>
</dbReference>
<dbReference type="Pfam" id="PF08282">
    <property type="entry name" value="Hydrolase_3"/>
    <property type="match status" value="1"/>
</dbReference>
<dbReference type="InterPro" id="IPR023214">
    <property type="entry name" value="HAD_sf"/>
</dbReference>
<organism evidence="1 2">
    <name type="scientific">Deinococcus sedimenti</name>
    <dbReference type="NCBI Taxonomy" id="1867090"/>
    <lineage>
        <taxon>Bacteria</taxon>
        <taxon>Thermotogati</taxon>
        <taxon>Deinococcota</taxon>
        <taxon>Deinococci</taxon>
        <taxon>Deinococcales</taxon>
        <taxon>Deinococcaceae</taxon>
        <taxon>Deinococcus</taxon>
    </lineage>
</organism>
<dbReference type="PANTHER" id="PTHR10000:SF8">
    <property type="entry name" value="HAD SUPERFAMILY HYDROLASE-LIKE, TYPE 3"/>
    <property type="match status" value="1"/>
</dbReference>
<accession>A0ABQ2S214</accession>
<dbReference type="RefSeq" id="WP_229783795.1">
    <property type="nucleotide sequence ID" value="NZ_BMQN01000002.1"/>
</dbReference>
<evidence type="ECO:0008006" key="3">
    <source>
        <dbReference type="Google" id="ProtNLM"/>
    </source>
</evidence>
<evidence type="ECO:0000313" key="2">
    <source>
        <dbReference type="Proteomes" id="UP000644548"/>
    </source>
</evidence>
<dbReference type="Gene3D" id="3.40.50.1000">
    <property type="entry name" value="HAD superfamily/HAD-like"/>
    <property type="match status" value="1"/>
</dbReference>